<dbReference type="InterPro" id="IPR050855">
    <property type="entry name" value="NDM-1-like"/>
</dbReference>
<dbReference type="InterPro" id="IPR036866">
    <property type="entry name" value="RibonucZ/Hydroxyglut_hydro"/>
</dbReference>
<evidence type="ECO:0000313" key="5">
    <source>
        <dbReference type="Proteomes" id="UP000265366"/>
    </source>
</evidence>
<keyword evidence="4" id="KW-0378">Hydrolase</keyword>
<dbReference type="Pfam" id="PF00753">
    <property type="entry name" value="Lactamase_B"/>
    <property type="match status" value="1"/>
</dbReference>
<dbReference type="InterPro" id="IPR001279">
    <property type="entry name" value="Metallo-B-lactamas"/>
</dbReference>
<keyword evidence="5" id="KW-1185">Reference proteome</keyword>
<dbReference type="Gene3D" id="3.60.15.10">
    <property type="entry name" value="Ribonuclease Z/Hydroxyacylglutathione hydrolase-like"/>
    <property type="match status" value="1"/>
</dbReference>
<keyword evidence="2" id="KW-0732">Signal</keyword>
<protein>
    <submittedName>
        <fullName evidence="4">MBL fold metallo-hydrolase</fullName>
    </submittedName>
</protein>
<proteinExistence type="inferred from homology"/>
<gene>
    <name evidence="4" type="ORF">D2V17_11500</name>
</gene>
<feature type="chain" id="PRO_5017229913" evidence="2">
    <location>
        <begin position="27"/>
        <end position="319"/>
    </location>
</feature>
<evidence type="ECO:0000259" key="3">
    <source>
        <dbReference type="SMART" id="SM00849"/>
    </source>
</evidence>
<sequence>MKRMAILAGVVVTGLAAVLTTGAVTAQGLPGITGIEQVSGNVYKIFGAGGNTTVFVREHDVVLVDTKLPGNGEAILAEVRKVTDKPVGMIINTHSHPDHTGSNAELAPNGDVQVVAQVNSAARMRAGGGPFPPLRVDSDFEARKTIGEGDDRIELYFFGAGHTDGDAFVVFPAARTMAAGDLYAWHMSPLIDPGSGGSILALPSTLAGAVYGIDGVDKVIQGHGGVSTWAEFHSFMNFNRGLVATAEQTLLTGGTPEDALKKLEATPSYAVFLDHKLKPGLEYGGTPWSRALINLTLAFQELRGEKPELIMGMEDPHQH</sequence>
<dbReference type="AlphaFoldDB" id="A0A3A1P2V1"/>
<dbReference type="CDD" id="cd16282">
    <property type="entry name" value="metallo-hydrolase-like_MBL-fold"/>
    <property type="match status" value="1"/>
</dbReference>
<evidence type="ECO:0000256" key="1">
    <source>
        <dbReference type="ARBA" id="ARBA00005250"/>
    </source>
</evidence>
<dbReference type="Proteomes" id="UP000265366">
    <property type="component" value="Unassembled WGS sequence"/>
</dbReference>
<dbReference type="EMBL" id="QXFM01000103">
    <property type="protein sequence ID" value="RIV84762.1"/>
    <property type="molecule type" value="Genomic_DNA"/>
</dbReference>
<dbReference type="SMART" id="SM00849">
    <property type="entry name" value="Lactamase_B"/>
    <property type="match status" value="1"/>
</dbReference>
<accession>A0A3A1P2V1</accession>
<dbReference type="GO" id="GO:0017001">
    <property type="term" value="P:antibiotic catabolic process"/>
    <property type="evidence" value="ECO:0007669"/>
    <property type="project" value="UniProtKB-ARBA"/>
</dbReference>
<dbReference type="SUPFAM" id="SSF56281">
    <property type="entry name" value="Metallo-hydrolase/oxidoreductase"/>
    <property type="match status" value="1"/>
</dbReference>
<evidence type="ECO:0000313" key="4">
    <source>
        <dbReference type="EMBL" id="RIV84762.1"/>
    </source>
</evidence>
<feature type="domain" description="Metallo-beta-lactamase" evidence="3">
    <location>
        <begin position="49"/>
        <end position="223"/>
    </location>
</feature>
<organism evidence="4 5">
    <name type="scientific">Aurantiacibacter xanthus</name>
    <dbReference type="NCBI Taxonomy" id="1784712"/>
    <lineage>
        <taxon>Bacteria</taxon>
        <taxon>Pseudomonadati</taxon>
        <taxon>Pseudomonadota</taxon>
        <taxon>Alphaproteobacteria</taxon>
        <taxon>Sphingomonadales</taxon>
        <taxon>Erythrobacteraceae</taxon>
        <taxon>Aurantiacibacter</taxon>
    </lineage>
</organism>
<name>A0A3A1P2V1_9SPHN</name>
<evidence type="ECO:0000256" key="2">
    <source>
        <dbReference type="SAM" id="SignalP"/>
    </source>
</evidence>
<dbReference type="PANTHER" id="PTHR42951">
    <property type="entry name" value="METALLO-BETA-LACTAMASE DOMAIN-CONTAINING"/>
    <property type="match status" value="1"/>
</dbReference>
<dbReference type="PANTHER" id="PTHR42951:SF4">
    <property type="entry name" value="ACYL-COENZYME A THIOESTERASE MBLAC2"/>
    <property type="match status" value="1"/>
</dbReference>
<comment type="similarity">
    <text evidence="1">Belongs to the metallo-beta-lactamase superfamily. Class-B beta-lactamase family.</text>
</comment>
<reference evidence="4 5" key="1">
    <citation type="submission" date="2018-08" db="EMBL/GenBank/DDBJ databases">
        <title>Erythrobacter zhengii sp.nov., a bacterium isolated from deep-sea sediment.</title>
        <authorList>
            <person name="Fang C."/>
            <person name="Wu Y.-H."/>
            <person name="Sun C."/>
            <person name="Wang H."/>
            <person name="Cheng H."/>
            <person name="Meng F.-X."/>
            <person name="Wang C.-S."/>
            <person name="Xu X.-W."/>
        </authorList>
    </citation>
    <scope>NUCLEOTIDE SEQUENCE [LARGE SCALE GENOMIC DNA]</scope>
    <source>
        <strain evidence="4 5">CCTCC AB 2015396</strain>
    </source>
</reference>
<dbReference type="OrthoDB" id="420651at2"/>
<dbReference type="RefSeq" id="WP_119593045.1">
    <property type="nucleotide sequence ID" value="NZ_QXFM01000103.1"/>
</dbReference>
<comment type="caution">
    <text evidence="4">The sequence shown here is derived from an EMBL/GenBank/DDBJ whole genome shotgun (WGS) entry which is preliminary data.</text>
</comment>
<feature type="signal peptide" evidence="2">
    <location>
        <begin position="1"/>
        <end position="26"/>
    </location>
</feature>
<dbReference type="GO" id="GO:0016787">
    <property type="term" value="F:hydrolase activity"/>
    <property type="evidence" value="ECO:0007669"/>
    <property type="project" value="UniProtKB-KW"/>
</dbReference>